<evidence type="ECO:0000259" key="17">
    <source>
        <dbReference type="PROSITE" id="PS50089"/>
    </source>
</evidence>
<dbReference type="Proteomes" id="UP000827721">
    <property type="component" value="Unassembled WGS sequence"/>
</dbReference>
<dbReference type="CDD" id="cd16499">
    <property type="entry name" value="RING-HC_Bre1-like"/>
    <property type="match status" value="1"/>
</dbReference>
<sequence>MGSTGEPDRKRRHFSSISPTATATKKNPFLPSSEDKKLDTTVLQYQNQKLVQKLEAQKIEYSALQNKFSQLKERQQPYASTLKVVNKTLEELVTDLESSSIQIRESSSGQDYKCGNPHPPEDVFLSRLMETGATERSSADDCPNRMEEDREIASVKTKNILRNIVAAIDNLWHLKDGLHAAALMKLPENGSCRQKASNELESEVKNLRLAISDLHLKHRSLAMELQSRQDSNAKNKAEVKRLRGELESAVTELEDSNSKLATLKAERDATKGAFFPVFNIGSKHVPGDRVKDEQRDLRDMESTLRELRDQASHRLLELKGLHDERIKILQQLYNLQNTLKSVKCLSSSQAFVLVRDQLDKSKSEVSKYQALFEKLQVDKDNLIWREMELNMKNDLVDVFRRSSALADARIADLGIEIQRQIDVRNSIEFKLEEASREPGRKEIIAEFKALVSSFPEEMNTMQSQLSKYKETALDIHSLRADVQSLSNLLDWKVKECENLSVRSADQVAEIHKFQALVKDLTDSNLELKLILDMYKRESIDSRDVLEARDLEYKAWAHVHSLKSSLDEQSLELRVKKANEAEAISQQKLAAAEAEIADMRQKLESFKREMVSLSDGLKSKNEEIEAYLSEIETIGRSYDDMQTQNQQLLQQITERDDYNIKVIDLIHSSVRMFVHSKPCLEVYNIKVTSCVCLPSEVDLVASTVLIQLVLEGVRTRQLQGALSMDKRRMEREIQRANASFNFFDMKCARIEDQLKFCSDQVQKLAEDRFRDSITLENTQKKLLDVKRSSLQVRESLEELQSRVDKSRLALMELLIELERGRFDKKRIEEELDIVRRKVLRLQAQTEGSSVVDELRQELREYREILKCSICLDRPKEASVAPVVVITKCYHLFCNPCVQRITESRHRKCPVCAASFGPNDVKPVYI</sequence>
<evidence type="ECO:0000256" key="3">
    <source>
        <dbReference type="ARBA" id="ARBA00004906"/>
    </source>
</evidence>
<evidence type="ECO:0000256" key="10">
    <source>
        <dbReference type="ARBA" id="ARBA00022853"/>
    </source>
</evidence>
<gene>
    <name evidence="18" type="ORF">JRO89_XS01G0022900</name>
</gene>
<evidence type="ECO:0000256" key="5">
    <source>
        <dbReference type="ARBA" id="ARBA00022679"/>
    </source>
</evidence>
<feature type="domain" description="RING-type" evidence="17">
    <location>
        <begin position="866"/>
        <end position="910"/>
    </location>
</feature>
<evidence type="ECO:0000256" key="7">
    <source>
        <dbReference type="ARBA" id="ARBA00022771"/>
    </source>
</evidence>
<dbReference type="EC" id="2.3.2.27" evidence="14"/>
<dbReference type="PANTHER" id="PTHR23163:SF0">
    <property type="entry name" value="E3 UBIQUITIN-PROTEIN LIGASE BRE1"/>
    <property type="match status" value="1"/>
</dbReference>
<evidence type="ECO:0000256" key="2">
    <source>
        <dbReference type="ARBA" id="ARBA00004123"/>
    </source>
</evidence>
<evidence type="ECO:0000313" key="19">
    <source>
        <dbReference type="Proteomes" id="UP000827721"/>
    </source>
</evidence>
<dbReference type="Gene3D" id="3.30.40.10">
    <property type="entry name" value="Zinc/RING finger domain, C3HC4 (zinc finger)"/>
    <property type="match status" value="1"/>
</dbReference>
<dbReference type="SMART" id="SM00184">
    <property type="entry name" value="RING"/>
    <property type="match status" value="1"/>
</dbReference>
<comment type="caution">
    <text evidence="18">The sequence shown here is derived from an EMBL/GenBank/DDBJ whole genome shotgun (WGS) entry which is preliminary data.</text>
</comment>
<evidence type="ECO:0000256" key="12">
    <source>
        <dbReference type="ARBA" id="ARBA00023242"/>
    </source>
</evidence>
<evidence type="ECO:0000256" key="13">
    <source>
        <dbReference type="PROSITE-ProRule" id="PRU00175"/>
    </source>
</evidence>
<name>A0ABQ8II31_9ROSI</name>
<dbReference type="InterPro" id="IPR013956">
    <property type="entry name" value="E3_ubiquit_lig_Bre1"/>
</dbReference>
<organism evidence="18 19">
    <name type="scientific">Xanthoceras sorbifolium</name>
    <dbReference type="NCBI Taxonomy" id="99658"/>
    <lineage>
        <taxon>Eukaryota</taxon>
        <taxon>Viridiplantae</taxon>
        <taxon>Streptophyta</taxon>
        <taxon>Embryophyta</taxon>
        <taxon>Tracheophyta</taxon>
        <taxon>Spermatophyta</taxon>
        <taxon>Magnoliopsida</taxon>
        <taxon>eudicotyledons</taxon>
        <taxon>Gunneridae</taxon>
        <taxon>Pentapetalae</taxon>
        <taxon>rosids</taxon>
        <taxon>malvids</taxon>
        <taxon>Sapindales</taxon>
        <taxon>Sapindaceae</taxon>
        <taxon>Xanthoceroideae</taxon>
        <taxon>Xanthoceras</taxon>
    </lineage>
</organism>
<accession>A0ABQ8II31</accession>
<keyword evidence="10 14" id="KW-0156">Chromatin regulator</keyword>
<comment type="similarity">
    <text evidence="4 14">Belongs to the BRE1 family.</text>
</comment>
<keyword evidence="19" id="KW-1185">Reference proteome</keyword>
<dbReference type="InterPro" id="IPR017907">
    <property type="entry name" value="Znf_RING_CS"/>
</dbReference>
<feature type="coiled-coil region" evidence="15">
    <location>
        <begin position="574"/>
        <end position="622"/>
    </location>
</feature>
<dbReference type="PROSITE" id="PS50089">
    <property type="entry name" value="ZF_RING_2"/>
    <property type="match status" value="1"/>
</dbReference>
<evidence type="ECO:0000256" key="4">
    <source>
        <dbReference type="ARBA" id="ARBA00005555"/>
    </source>
</evidence>
<reference evidence="18 19" key="1">
    <citation type="submission" date="2021-02" db="EMBL/GenBank/DDBJ databases">
        <title>Plant Genome Project.</title>
        <authorList>
            <person name="Zhang R.-G."/>
        </authorList>
    </citation>
    <scope>NUCLEOTIDE SEQUENCE [LARGE SCALE GENOMIC DNA]</scope>
    <source>
        <tissue evidence="18">Leaves</tissue>
    </source>
</reference>
<feature type="coiled-coil region" evidence="15">
    <location>
        <begin position="795"/>
        <end position="843"/>
    </location>
</feature>
<dbReference type="InterPro" id="IPR013083">
    <property type="entry name" value="Znf_RING/FYVE/PHD"/>
</dbReference>
<evidence type="ECO:0000256" key="9">
    <source>
        <dbReference type="ARBA" id="ARBA00022833"/>
    </source>
</evidence>
<protein>
    <recommendedName>
        <fullName evidence="14">E3 ubiquitin protein ligase</fullName>
        <ecNumber evidence="14">2.3.2.27</ecNumber>
    </recommendedName>
</protein>
<feature type="coiled-coil region" evidence="15">
    <location>
        <begin position="47"/>
        <end position="74"/>
    </location>
</feature>
<keyword evidence="8 14" id="KW-0833">Ubl conjugation pathway</keyword>
<evidence type="ECO:0000256" key="11">
    <source>
        <dbReference type="ARBA" id="ARBA00023054"/>
    </source>
</evidence>
<comment type="catalytic activity">
    <reaction evidence="1 14">
        <text>S-ubiquitinyl-[E2 ubiquitin-conjugating enzyme]-L-cysteine + [acceptor protein]-L-lysine = [E2 ubiquitin-conjugating enzyme]-L-cysteine + N(6)-ubiquitinyl-[acceptor protein]-L-lysine.</text>
        <dbReference type="EC" id="2.3.2.27"/>
    </reaction>
</comment>
<dbReference type="InterPro" id="IPR001841">
    <property type="entry name" value="Znf_RING"/>
</dbReference>
<evidence type="ECO:0000256" key="8">
    <source>
        <dbReference type="ARBA" id="ARBA00022786"/>
    </source>
</evidence>
<evidence type="ECO:0000313" key="18">
    <source>
        <dbReference type="EMBL" id="KAH7576251.1"/>
    </source>
</evidence>
<keyword evidence="7 13" id="KW-0863">Zinc-finger</keyword>
<dbReference type="InterPro" id="IPR018957">
    <property type="entry name" value="Znf_C3HC4_RING-type"/>
</dbReference>
<evidence type="ECO:0000256" key="15">
    <source>
        <dbReference type="SAM" id="Coils"/>
    </source>
</evidence>
<keyword evidence="12 14" id="KW-0539">Nucleus</keyword>
<comment type="pathway">
    <text evidence="3 14">Protein modification; protein ubiquitination.</text>
</comment>
<evidence type="ECO:0000256" key="16">
    <source>
        <dbReference type="SAM" id="MobiDB-lite"/>
    </source>
</evidence>
<dbReference type="PROSITE" id="PS00518">
    <property type="entry name" value="ZF_RING_1"/>
    <property type="match status" value="1"/>
</dbReference>
<keyword evidence="5 14" id="KW-0808">Transferase</keyword>
<keyword evidence="9 14" id="KW-0862">Zinc</keyword>
<keyword evidence="11 14" id="KW-0175">Coiled coil</keyword>
<dbReference type="PANTHER" id="PTHR23163">
    <property type="entry name" value="RING FINGER PROTEIN-RELATED"/>
    <property type="match status" value="1"/>
</dbReference>
<proteinExistence type="inferred from homology"/>
<evidence type="ECO:0000256" key="6">
    <source>
        <dbReference type="ARBA" id="ARBA00022723"/>
    </source>
</evidence>
<dbReference type="SUPFAM" id="SSF57850">
    <property type="entry name" value="RING/U-box"/>
    <property type="match status" value="1"/>
</dbReference>
<dbReference type="Pfam" id="PF00097">
    <property type="entry name" value="zf-C3HC4"/>
    <property type="match status" value="1"/>
</dbReference>
<keyword evidence="6 14" id="KW-0479">Metal-binding</keyword>
<feature type="compositionally biased region" description="Polar residues" evidence="16">
    <location>
        <begin position="15"/>
        <end position="25"/>
    </location>
</feature>
<feature type="region of interest" description="Disordered" evidence="16">
    <location>
        <begin position="1"/>
        <end position="35"/>
    </location>
</feature>
<evidence type="ECO:0000256" key="1">
    <source>
        <dbReference type="ARBA" id="ARBA00000900"/>
    </source>
</evidence>
<comment type="subcellular location">
    <subcellularLocation>
        <location evidence="2 14">Nucleus</location>
    </subcellularLocation>
</comment>
<evidence type="ECO:0000256" key="14">
    <source>
        <dbReference type="RuleBase" id="RU365038"/>
    </source>
</evidence>
<feature type="coiled-coil region" evidence="15">
    <location>
        <begin position="197"/>
        <end position="266"/>
    </location>
</feature>
<dbReference type="EMBL" id="JAFEMO010000001">
    <property type="protein sequence ID" value="KAH7576251.1"/>
    <property type="molecule type" value="Genomic_DNA"/>
</dbReference>